<proteinExistence type="predicted"/>
<dbReference type="Ensembl" id="ENSCRFT00000002146.1">
    <property type="protein sequence ID" value="ENSCRFP00000002067.1"/>
    <property type="gene ID" value="ENSCRFG00000001716.1"/>
</dbReference>
<reference evidence="1" key="1">
    <citation type="submission" date="2025-08" db="UniProtKB">
        <authorList>
            <consortium name="Ensembl"/>
        </authorList>
    </citation>
    <scope>IDENTIFICATION</scope>
</reference>
<dbReference type="AlphaFoldDB" id="A0A8C3NS28"/>
<dbReference type="Proteomes" id="UP000694396">
    <property type="component" value="Unplaced"/>
</dbReference>
<evidence type="ECO:0000313" key="2">
    <source>
        <dbReference type="Proteomes" id="UP000694396"/>
    </source>
</evidence>
<organism evidence="1 2">
    <name type="scientific">Cyanoderma ruficeps</name>
    <name type="common">rufous-capped babbler</name>
    <dbReference type="NCBI Taxonomy" id="181631"/>
    <lineage>
        <taxon>Eukaryota</taxon>
        <taxon>Metazoa</taxon>
        <taxon>Chordata</taxon>
        <taxon>Craniata</taxon>
        <taxon>Vertebrata</taxon>
        <taxon>Euteleostomi</taxon>
        <taxon>Archelosauria</taxon>
        <taxon>Archosauria</taxon>
        <taxon>Dinosauria</taxon>
        <taxon>Saurischia</taxon>
        <taxon>Theropoda</taxon>
        <taxon>Coelurosauria</taxon>
        <taxon>Aves</taxon>
        <taxon>Neognathae</taxon>
        <taxon>Neoaves</taxon>
        <taxon>Telluraves</taxon>
        <taxon>Australaves</taxon>
        <taxon>Passeriformes</taxon>
        <taxon>Sylvioidea</taxon>
        <taxon>Timaliidae</taxon>
        <taxon>Cyanoderma</taxon>
    </lineage>
</organism>
<sequence>MSLWERPWCCPRAPSGISLGRGCWRLKLVVLDAGSRVPAVFQPRSSCFPAVPEVCLPFRLQPGNQQQHLRARKLPKIGRTAINISWGLIYGRTSSSVEGSPRALDVSGYSGVLEGGEMLSSRCWSGNGREEGR</sequence>
<reference evidence="1" key="2">
    <citation type="submission" date="2025-09" db="UniProtKB">
        <authorList>
            <consortium name="Ensembl"/>
        </authorList>
    </citation>
    <scope>IDENTIFICATION</scope>
</reference>
<evidence type="ECO:0000313" key="1">
    <source>
        <dbReference type="Ensembl" id="ENSCRFP00000002067.1"/>
    </source>
</evidence>
<name>A0A8C3NS28_9PASS</name>
<protein>
    <submittedName>
        <fullName evidence="1">Uncharacterized protein</fullName>
    </submittedName>
</protein>
<keyword evidence="2" id="KW-1185">Reference proteome</keyword>
<accession>A0A8C3NS28</accession>